<evidence type="ECO:0000256" key="2">
    <source>
        <dbReference type="ARBA" id="ARBA00004870"/>
    </source>
</evidence>
<name>A0ABN6N0H4_9BACT</name>
<keyword evidence="8 13" id="KW-0547">Nucleotide-binding</keyword>
<comment type="function">
    <text evidence="1 13">Transfers the gamma-phosphate of ATP to the 4'-position of a tetraacyldisaccharide 1-phosphate intermediate (termed DS-1-P) to form tetraacyldisaccharide 1,4'-bis-phosphate (lipid IVA).</text>
</comment>
<keyword evidence="6 13" id="KW-0441">Lipid A biosynthesis</keyword>
<comment type="catalytic activity">
    <reaction evidence="13">
        <text>a lipid A disaccharide + ATP = a lipid IVA + ADP + H(+)</text>
        <dbReference type="Rhea" id="RHEA:67840"/>
        <dbReference type="ChEBI" id="CHEBI:15378"/>
        <dbReference type="ChEBI" id="CHEBI:30616"/>
        <dbReference type="ChEBI" id="CHEBI:176343"/>
        <dbReference type="ChEBI" id="CHEBI:176425"/>
        <dbReference type="ChEBI" id="CHEBI:456216"/>
        <dbReference type="EC" id="2.7.1.130"/>
    </reaction>
</comment>
<feature type="binding site" evidence="13">
    <location>
        <begin position="62"/>
        <end position="69"/>
    </location>
    <ligand>
        <name>ATP</name>
        <dbReference type="ChEBI" id="CHEBI:30616"/>
    </ligand>
</feature>
<reference evidence="15" key="1">
    <citation type="journal article" date="2022" name="Int. J. Syst. Evol. Microbiol.">
        <title>Anaeromyxobacter oryzae sp. nov., Anaeromyxobacter diazotrophicus sp. nov. and Anaeromyxobacter paludicola sp. nov., isolated from paddy soils.</title>
        <authorList>
            <person name="Itoh H."/>
            <person name="Xu Z."/>
            <person name="Mise K."/>
            <person name="Masuda Y."/>
            <person name="Ushijima N."/>
            <person name="Hayakawa C."/>
            <person name="Shiratori Y."/>
            <person name="Senoo K."/>
        </authorList>
    </citation>
    <scope>NUCLEOTIDE SEQUENCE [LARGE SCALE GENOMIC DNA]</scope>
    <source>
        <strain evidence="15">Red232</strain>
    </source>
</reference>
<organism evidence="14 15">
    <name type="scientific">Anaeromyxobacter oryzae</name>
    <dbReference type="NCBI Taxonomy" id="2918170"/>
    <lineage>
        <taxon>Bacteria</taxon>
        <taxon>Pseudomonadati</taxon>
        <taxon>Myxococcota</taxon>
        <taxon>Myxococcia</taxon>
        <taxon>Myxococcales</taxon>
        <taxon>Cystobacterineae</taxon>
        <taxon>Anaeromyxobacteraceae</taxon>
        <taxon>Anaeromyxobacter</taxon>
    </lineage>
</organism>
<protein>
    <recommendedName>
        <fullName evidence="4 13">Tetraacyldisaccharide 4'-kinase</fullName>
        <ecNumber evidence="3 13">2.7.1.130</ecNumber>
    </recommendedName>
    <alternativeName>
        <fullName evidence="12 13">Lipid A 4'-kinase</fullName>
    </alternativeName>
</protein>
<dbReference type="EMBL" id="AP025591">
    <property type="protein sequence ID" value="BDG06055.1"/>
    <property type="molecule type" value="Genomic_DNA"/>
</dbReference>
<evidence type="ECO:0000256" key="3">
    <source>
        <dbReference type="ARBA" id="ARBA00012071"/>
    </source>
</evidence>
<accession>A0ABN6N0H4</accession>
<evidence type="ECO:0000313" key="14">
    <source>
        <dbReference type="EMBL" id="BDG06055.1"/>
    </source>
</evidence>
<evidence type="ECO:0000256" key="1">
    <source>
        <dbReference type="ARBA" id="ARBA00002274"/>
    </source>
</evidence>
<evidence type="ECO:0000256" key="12">
    <source>
        <dbReference type="ARBA" id="ARBA00029757"/>
    </source>
</evidence>
<dbReference type="Pfam" id="PF02606">
    <property type="entry name" value="LpxK"/>
    <property type="match status" value="1"/>
</dbReference>
<dbReference type="PANTHER" id="PTHR42724">
    <property type="entry name" value="TETRAACYLDISACCHARIDE 4'-KINASE"/>
    <property type="match status" value="1"/>
</dbReference>
<evidence type="ECO:0000256" key="6">
    <source>
        <dbReference type="ARBA" id="ARBA00022556"/>
    </source>
</evidence>
<evidence type="ECO:0000256" key="7">
    <source>
        <dbReference type="ARBA" id="ARBA00022679"/>
    </source>
</evidence>
<dbReference type="InterPro" id="IPR027417">
    <property type="entry name" value="P-loop_NTPase"/>
</dbReference>
<keyword evidence="5 13" id="KW-0444">Lipid biosynthesis</keyword>
<keyword evidence="9 13" id="KW-0418">Kinase</keyword>
<keyword evidence="10 13" id="KW-0067">ATP-binding</keyword>
<keyword evidence="15" id="KW-1185">Reference proteome</keyword>
<proteinExistence type="inferred from homology"/>
<dbReference type="InterPro" id="IPR003758">
    <property type="entry name" value="LpxK"/>
</dbReference>
<evidence type="ECO:0000256" key="8">
    <source>
        <dbReference type="ARBA" id="ARBA00022741"/>
    </source>
</evidence>
<evidence type="ECO:0000256" key="11">
    <source>
        <dbReference type="ARBA" id="ARBA00023098"/>
    </source>
</evidence>
<evidence type="ECO:0000256" key="13">
    <source>
        <dbReference type="HAMAP-Rule" id="MF_00409"/>
    </source>
</evidence>
<dbReference type="HAMAP" id="MF_00409">
    <property type="entry name" value="LpxK"/>
    <property type="match status" value="1"/>
</dbReference>
<evidence type="ECO:0000256" key="4">
    <source>
        <dbReference type="ARBA" id="ARBA00016436"/>
    </source>
</evidence>
<keyword evidence="7 13" id="KW-0808">Transferase</keyword>
<sequence>MTSVEAIWWGRPGPLARVVLLPLVLASLLFRAAAALRGWLYDRGLLRAARAAAPVVSIGNVAVGGAGKTPVAIAVATRLGARGRRVAILSRGYGATRSDPRVVSDGRALRLGPDAGGDEPVLLARRLPGVAVLCGPRRAALAPMATGDLGADALVLDDGFQHRALARDLDVVVLDAANPFGNGRLLPAGPNREPRAALRRAGLVWLSRVDLADPAEVDALRALARAATGREPVESRHAPVDVLDGALERSFGLGALRGARVALVSGIARPGAFRRTVEGLGAEVVSEHRFPDHHRFTAAELAPVLAGAATGPGGADLVVTTEKDAVRLAPADAAHARLRVVRIDAQIVRGADALDAALDAALARAAARLVPPSHPAAAPRAAARP</sequence>
<comment type="pathway">
    <text evidence="2 13">Glycolipid biosynthesis; lipid IV(A) biosynthesis; lipid IV(A) from (3R)-3-hydroxytetradecanoyl-[acyl-carrier-protein] and UDP-N-acetyl-alpha-D-glucosamine: step 6/6.</text>
</comment>
<dbReference type="PANTHER" id="PTHR42724:SF1">
    <property type="entry name" value="TETRAACYLDISACCHARIDE 4'-KINASE, MITOCHONDRIAL-RELATED"/>
    <property type="match status" value="1"/>
</dbReference>
<evidence type="ECO:0000256" key="5">
    <source>
        <dbReference type="ARBA" id="ARBA00022516"/>
    </source>
</evidence>
<evidence type="ECO:0000313" key="15">
    <source>
        <dbReference type="Proteomes" id="UP001162891"/>
    </source>
</evidence>
<dbReference type="RefSeq" id="WP_248355335.1">
    <property type="nucleotide sequence ID" value="NZ_AP025591.1"/>
</dbReference>
<gene>
    <name evidence="13 14" type="primary">lpxK</name>
    <name evidence="14" type="ORF">AMOR_50510</name>
</gene>
<dbReference type="Proteomes" id="UP001162891">
    <property type="component" value="Chromosome"/>
</dbReference>
<dbReference type="SUPFAM" id="SSF52540">
    <property type="entry name" value="P-loop containing nucleoside triphosphate hydrolases"/>
    <property type="match status" value="1"/>
</dbReference>
<comment type="similarity">
    <text evidence="13">Belongs to the LpxK family.</text>
</comment>
<dbReference type="NCBIfam" id="TIGR00682">
    <property type="entry name" value="lpxK"/>
    <property type="match status" value="1"/>
</dbReference>
<evidence type="ECO:0000256" key="10">
    <source>
        <dbReference type="ARBA" id="ARBA00022840"/>
    </source>
</evidence>
<keyword evidence="11 13" id="KW-0443">Lipid metabolism</keyword>
<evidence type="ECO:0000256" key="9">
    <source>
        <dbReference type="ARBA" id="ARBA00022777"/>
    </source>
</evidence>
<dbReference type="EC" id="2.7.1.130" evidence="3 13"/>